<evidence type="ECO:0000313" key="1">
    <source>
        <dbReference type="EMBL" id="GGC98547.1"/>
    </source>
</evidence>
<accession>A0ABQ1PK51</accession>
<organism evidence="1 2">
    <name type="scientific">Halopseudomonas salina</name>
    <dbReference type="NCBI Taxonomy" id="1323744"/>
    <lineage>
        <taxon>Bacteria</taxon>
        <taxon>Pseudomonadati</taxon>
        <taxon>Pseudomonadota</taxon>
        <taxon>Gammaproteobacteria</taxon>
        <taxon>Pseudomonadales</taxon>
        <taxon>Pseudomonadaceae</taxon>
        <taxon>Halopseudomonas</taxon>
    </lineage>
</organism>
<dbReference type="EMBL" id="BMFF01000003">
    <property type="protein sequence ID" value="GGC98547.1"/>
    <property type="molecule type" value="Genomic_DNA"/>
</dbReference>
<dbReference type="Proteomes" id="UP000638188">
    <property type="component" value="Unassembled WGS sequence"/>
</dbReference>
<proteinExistence type="predicted"/>
<evidence type="ECO:0000313" key="2">
    <source>
        <dbReference type="Proteomes" id="UP000638188"/>
    </source>
</evidence>
<protein>
    <submittedName>
        <fullName evidence="1">Uncharacterized protein</fullName>
    </submittedName>
</protein>
<keyword evidence="2" id="KW-1185">Reference proteome</keyword>
<sequence length="72" mass="8134">MNHRALSCASQLVAIVRLALHQWQKMQLNIDRCTAQQAQQMPGKFIIIDKRSQQVSLAVAPVGNGHWLQRSL</sequence>
<reference evidence="2" key="1">
    <citation type="journal article" date="2019" name="Int. J. Syst. Evol. Microbiol.">
        <title>The Global Catalogue of Microorganisms (GCM) 10K type strain sequencing project: providing services to taxonomists for standard genome sequencing and annotation.</title>
        <authorList>
            <consortium name="The Broad Institute Genomics Platform"/>
            <consortium name="The Broad Institute Genome Sequencing Center for Infectious Disease"/>
            <person name="Wu L."/>
            <person name="Ma J."/>
        </authorList>
    </citation>
    <scope>NUCLEOTIDE SEQUENCE [LARGE SCALE GENOMIC DNA]</scope>
    <source>
        <strain evidence="2">CGMCC 1.12482</strain>
    </source>
</reference>
<gene>
    <name evidence="1" type="ORF">GCM10007418_17360</name>
</gene>
<comment type="caution">
    <text evidence="1">The sequence shown here is derived from an EMBL/GenBank/DDBJ whole genome shotgun (WGS) entry which is preliminary data.</text>
</comment>
<name>A0ABQ1PK51_9GAMM</name>